<protein>
    <submittedName>
        <fullName evidence="1">Predicted protein</fullName>
    </submittedName>
</protein>
<dbReference type="AlphaFoldDB" id="F2DSL5"/>
<accession>F2DSL5</accession>
<sequence length="89" mass="10241">MSTLRSNKRRSRPMRKKSSSILIIKLAKSCLNQHVFLLMKKSTLTALRSKALRYYEYSLNGAKISKKSIKVQLVSNITLRVSVFKRAIL</sequence>
<name>F2DSL5_HORVV</name>
<reference evidence="1" key="1">
    <citation type="journal article" date="2011" name="Plant Physiol.">
        <title>Comprehensive sequence analysis of 24,783 barley full-length cDNAs derived from 12 clone libraries.</title>
        <authorList>
            <person name="Matsumoto T."/>
            <person name="Tanaka T."/>
            <person name="Sakai H."/>
            <person name="Amano N."/>
            <person name="Kanamori H."/>
            <person name="Kurita K."/>
            <person name="Kikuta A."/>
            <person name="Kamiya K."/>
            <person name="Yamamoto M."/>
            <person name="Ikawa H."/>
            <person name="Fujii N."/>
            <person name="Hori K."/>
            <person name="Itoh T."/>
            <person name="Sato K."/>
        </authorList>
    </citation>
    <scope>NUCLEOTIDE SEQUENCE</scope>
    <source>
        <tissue evidence="1">Shoot and root</tissue>
    </source>
</reference>
<dbReference type="EMBL" id="AK366883">
    <property type="protein sequence ID" value="BAJ98086.1"/>
    <property type="molecule type" value="mRNA"/>
</dbReference>
<evidence type="ECO:0000313" key="1">
    <source>
        <dbReference type="EMBL" id="BAJ98086.1"/>
    </source>
</evidence>
<organism evidence="1">
    <name type="scientific">Hordeum vulgare subsp. vulgare</name>
    <name type="common">Domesticated barley</name>
    <dbReference type="NCBI Taxonomy" id="112509"/>
    <lineage>
        <taxon>Eukaryota</taxon>
        <taxon>Viridiplantae</taxon>
        <taxon>Streptophyta</taxon>
        <taxon>Embryophyta</taxon>
        <taxon>Tracheophyta</taxon>
        <taxon>Spermatophyta</taxon>
        <taxon>Magnoliopsida</taxon>
        <taxon>Liliopsida</taxon>
        <taxon>Poales</taxon>
        <taxon>Poaceae</taxon>
        <taxon>BOP clade</taxon>
        <taxon>Pooideae</taxon>
        <taxon>Triticodae</taxon>
        <taxon>Triticeae</taxon>
        <taxon>Hordeinae</taxon>
        <taxon>Hordeum</taxon>
    </lineage>
</organism>
<proteinExistence type="evidence at transcript level"/>